<dbReference type="VEuPathDB" id="CryptoDB:Cvel_22880"/>
<dbReference type="EMBL" id="CDMZ01001433">
    <property type="protein sequence ID" value="CEM32450.1"/>
    <property type="molecule type" value="Genomic_DNA"/>
</dbReference>
<keyword evidence="2" id="KW-0812">Transmembrane</keyword>
<organism evidence="3">
    <name type="scientific">Chromera velia CCMP2878</name>
    <dbReference type="NCBI Taxonomy" id="1169474"/>
    <lineage>
        <taxon>Eukaryota</taxon>
        <taxon>Sar</taxon>
        <taxon>Alveolata</taxon>
        <taxon>Colpodellida</taxon>
        <taxon>Chromeraceae</taxon>
        <taxon>Chromera</taxon>
    </lineage>
</organism>
<feature type="compositionally biased region" description="Basic and acidic residues" evidence="1">
    <location>
        <begin position="375"/>
        <end position="398"/>
    </location>
</feature>
<protein>
    <submittedName>
        <fullName evidence="3">Uncharacterized protein</fullName>
    </submittedName>
</protein>
<feature type="compositionally biased region" description="Low complexity" evidence="1">
    <location>
        <begin position="353"/>
        <end position="363"/>
    </location>
</feature>
<reference evidence="3" key="1">
    <citation type="submission" date="2014-11" db="EMBL/GenBank/DDBJ databases">
        <authorList>
            <person name="Otto D Thomas"/>
            <person name="Naeem Raeece"/>
        </authorList>
    </citation>
    <scope>NUCLEOTIDE SEQUENCE</scope>
</reference>
<dbReference type="AlphaFoldDB" id="A0A0G4GPZ2"/>
<feature type="region of interest" description="Disordered" evidence="1">
    <location>
        <begin position="254"/>
        <end position="398"/>
    </location>
</feature>
<feature type="transmembrane region" description="Helical" evidence="2">
    <location>
        <begin position="12"/>
        <end position="33"/>
    </location>
</feature>
<proteinExistence type="predicted"/>
<accession>A0A0G4GPZ2</accession>
<feature type="compositionally biased region" description="Low complexity" evidence="1">
    <location>
        <begin position="273"/>
        <end position="298"/>
    </location>
</feature>
<evidence type="ECO:0000256" key="1">
    <source>
        <dbReference type="SAM" id="MobiDB-lite"/>
    </source>
</evidence>
<sequence length="398" mass="42229">MDCCCSFCQPKCLKIVSSVFALCSLASLVTFTVNPEIFFSRKYYGSSSVYYQRSVGFDKVCMNIHMNKEDFSGCGKIDFQNRCFYEIQYDETHGGADYIYGGGADSSSLCATHSAMRVSAYVAMGFLGLSALVALLSLIPCGRFTYFRGRRGRKKEWTLVLLTAAAALGGVVSLGVTVGRVRTLRDNYESHWDLEKSTGAGSAGTFLSYSLAFEIFSAVLVALLVVRTAGRRGGNRDLLPQQVIRTPMEERFVGGGVRLGGSQQPRGPVQFQGPGAVSAGPSPPASTAATGSTGGIPSQNPHSTGGIPSQNPHSTGGIPSQNPHSTGGIPSQNPHYCENSAPRLPAQNPWYQSPPSHHPSSVSTGATQGAGPTAEAREKREKAAAAAAKRQDPQKPST</sequence>
<name>A0A0G4GPZ2_9ALVE</name>
<evidence type="ECO:0000256" key="2">
    <source>
        <dbReference type="SAM" id="Phobius"/>
    </source>
</evidence>
<keyword evidence="2" id="KW-1133">Transmembrane helix</keyword>
<feature type="transmembrane region" description="Helical" evidence="2">
    <location>
        <begin position="206"/>
        <end position="226"/>
    </location>
</feature>
<gene>
    <name evidence="3" type="ORF">Cvel_22880</name>
</gene>
<feature type="compositionally biased region" description="Polar residues" evidence="1">
    <location>
        <begin position="299"/>
        <end position="334"/>
    </location>
</feature>
<evidence type="ECO:0000313" key="3">
    <source>
        <dbReference type="EMBL" id="CEM32450.1"/>
    </source>
</evidence>
<feature type="transmembrane region" description="Helical" evidence="2">
    <location>
        <begin position="159"/>
        <end position="178"/>
    </location>
</feature>
<feature type="transmembrane region" description="Helical" evidence="2">
    <location>
        <begin position="118"/>
        <end position="139"/>
    </location>
</feature>
<keyword evidence="2" id="KW-0472">Membrane</keyword>